<sequence length="981" mass="108589">MSIRPLPPEVIAQIKSSTTITSLNGVVCELLKNSLDASSRKVEITVDYSRGSCVLEDDGLGILPSEFGEEGGLGKLYHSSKLTSQTPVHGNRGNFLASLSAMSLLSITSHHHQHYSHNTLTMHKSAVVSRQTPSPPHLHLASFNNGTRVTVRDLFGNMPVRVKQRAMSSEKPRGTSREWEQLKRDIVSLRLAWPKNVAVTIRETASNERLQIRGYTGAAASISYDHTDLSVICAILAQASLISVEDKPFWVSTRASTPKLLVNAAISLLPSVTKQTQFISFGIQPLVTHDTRSVLHDEINRMFLNSSFGNDEAAVDLDASEIDRRAKDKRYKGGGFTNKELKGGKKGIDRWPMFYINIQERASSADPRNFDINQVLDDQGGSLSAIMELLQAMIWEFLAKHHFRPKASRGHRTRQIPNTGCERSLDMEASDPPKSSYSKNKVVTTKRKESAASSHMKGSVGTSGRSLSTPDSPFDVWTRAKVGSKPGKFNDSAQLHQTPDVANIARPCSAPPSSTSRNSAPVAKPSKRSTTLLLSTNGKLVRCPFEEVAISTTNSDTTTPKASRQVFKHPLQPNDDLIEQLEEFIAWTNPVTKVKTLVNQRTGLTVRSDKTNSSCPGNVSSSTRTTFNRLQLANASLIIMEEPSPWLKNLLQTWENPVFCPAEASIPQVSFDGAEVGTQEILQGRRHHCTQIDIDRAFKQSSAGIDGRISKNALSEAEVISQVDNKFILVKLQLETSEGIADPGSKDLLVFIDQHAADERIRIETLWQDFFAPPAADASMFTARCVRTSLLDKPIHFEVSIKESRLLSKYKEHFVRWGIIFDLPSNTSQPEVNSKGPTTQRLTVLSLPPAIIERCKLDPRLLIDLLRTSVWKIHDEGTSLPPTDGDWLERIHNCPQGIIDMLNSRACRSAIMFNDELTKEQCQTLVSRLAECKFPFQCVHGRPSLVPLVDVGRVDMRVAAQERSGNFGAAFNRWKGNTSRA</sequence>
<proteinExistence type="inferred from homology"/>
<dbReference type="GO" id="GO:0032300">
    <property type="term" value="C:mismatch repair complex"/>
    <property type="evidence" value="ECO:0007669"/>
    <property type="project" value="InterPro"/>
</dbReference>
<evidence type="ECO:0000259" key="3">
    <source>
        <dbReference type="SMART" id="SM00853"/>
    </source>
</evidence>
<feature type="compositionally biased region" description="Polar residues" evidence="2">
    <location>
        <begin position="433"/>
        <end position="443"/>
    </location>
</feature>
<comment type="similarity">
    <text evidence="1">Belongs to the DNA mismatch repair MutL/HexB family.</text>
</comment>
<dbReference type="Gene3D" id="3.30.565.10">
    <property type="entry name" value="Histidine kinase-like ATPase, C-terminal domain"/>
    <property type="match status" value="1"/>
</dbReference>
<protein>
    <recommendedName>
        <fullName evidence="3">MutL C-terminal dimerisation domain-containing protein</fullName>
    </recommendedName>
</protein>
<dbReference type="PANTHER" id="PTHR10073:SF47">
    <property type="entry name" value="DNA MISMATCH REPAIR PROTEIN MLH3"/>
    <property type="match status" value="1"/>
</dbReference>
<dbReference type="PANTHER" id="PTHR10073">
    <property type="entry name" value="DNA MISMATCH REPAIR PROTEIN MLH, PMS, MUTL"/>
    <property type="match status" value="1"/>
</dbReference>
<feature type="domain" description="MutL C-terminal dimerisation" evidence="3">
    <location>
        <begin position="719"/>
        <end position="917"/>
    </location>
</feature>
<accession>A0A2J6QUZ5</accession>
<reference evidence="4 5" key="1">
    <citation type="submission" date="2016-04" db="EMBL/GenBank/DDBJ databases">
        <title>A degradative enzymes factory behind the ericoid mycorrhizal symbiosis.</title>
        <authorList>
            <consortium name="DOE Joint Genome Institute"/>
            <person name="Martino E."/>
            <person name="Morin E."/>
            <person name="Grelet G."/>
            <person name="Kuo A."/>
            <person name="Kohler A."/>
            <person name="Daghino S."/>
            <person name="Barry K."/>
            <person name="Choi C."/>
            <person name="Cichocki N."/>
            <person name="Clum A."/>
            <person name="Copeland A."/>
            <person name="Hainaut M."/>
            <person name="Haridas S."/>
            <person name="Labutti K."/>
            <person name="Lindquist E."/>
            <person name="Lipzen A."/>
            <person name="Khouja H.-R."/>
            <person name="Murat C."/>
            <person name="Ohm R."/>
            <person name="Olson A."/>
            <person name="Spatafora J."/>
            <person name="Veneault-Fourrey C."/>
            <person name="Henrissat B."/>
            <person name="Grigoriev I."/>
            <person name="Martin F."/>
            <person name="Perotto S."/>
        </authorList>
    </citation>
    <scope>NUCLEOTIDE SEQUENCE [LARGE SCALE GENOMIC DNA]</scope>
    <source>
        <strain evidence="4 5">F</strain>
    </source>
</reference>
<dbReference type="InterPro" id="IPR036890">
    <property type="entry name" value="HATPase_C_sf"/>
</dbReference>
<dbReference type="GO" id="GO:0005524">
    <property type="term" value="F:ATP binding"/>
    <property type="evidence" value="ECO:0007669"/>
    <property type="project" value="InterPro"/>
</dbReference>
<dbReference type="InterPro" id="IPR042120">
    <property type="entry name" value="MutL_C_dimsub"/>
</dbReference>
<gene>
    <name evidence="4" type="ORF">L207DRAFT_503280</name>
</gene>
<dbReference type="Proteomes" id="UP000235786">
    <property type="component" value="Unassembled WGS sequence"/>
</dbReference>
<feature type="region of interest" description="Disordered" evidence="2">
    <location>
        <begin position="406"/>
        <end position="474"/>
    </location>
</feature>
<dbReference type="InterPro" id="IPR014790">
    <property type="entry name" value="MutL_C"/>
</dbReference>
<dbReference type="EMBL" id="KZ613969">
    <property type="protein sequence ID" value="PMD30097.1"/>
    <property type="molecule type" value="Genomic_DNA"/>
</dbReference>
<dbReference type="InterPro" id="IPR038973">
    <property type="entry name" value="MutL/Mlh/Pms-like"/>
</dbReference>
<dbReference type="Pfam" id="PF13589">
    <property type="entry name" value="HATPase_c_3"/>
    <property type="match status" value="1"/>
</dbReference>
<keyword evidence="5" id="KW-1185">Reference proteome</keyword>
<dbReference type="OrthoDB" id="429932at2759"/>
<dbReference type="SUPFAM" id="SSF118116">
    <property type="entry name" value="DNA mismatch repair protein MutL"/>
    <property type="match status" value="1"/>
</dbReference>
<organism evidence="4 5">
    <name type="scientific">Hyaloscypha variabilis (strain UAMH 11265 / GT02V1 / F)</name>
    <name type="common">Meliniomyces variabilis</name>
    <dbReference type="NCBI Taxonomy" id="1149755"/>
    <lineage>
        <taxon>Eukaryota</taxon>
        <taxon>Fungi</taxon>
        <taxon>Dikarya</taxon>
        <taxon>Ascomycota</taxon>
        <taxon>Pezizomycotina</taxon>
        <taxon>Leotiomycetes</taxon>
        <taxon>Helotiales</taxon>
        <taxon>Hyaloscyphaceae</taxon>
        <taxon>Hyaloscypha</taxon>
        <taxon>Hyaloscypha variabilis</taxon>
    </lineage>
</organism>
<feature type="region of interest" description="Disordered" evidence="2">
    <location>
        <begin position="503"/>
        <end position="528"/>
    </location>
</feature>
<dbReference type="SMART" id="SM00853">
    <property type="entry name" value="MutL_C"/>
    <property type="match status" value="1"/>
</dbReference>
<dbReference type="InterPro" id="IPR037198">
    <property type="entry name" value="MutL_C_sf"/>
</dbReference>
<dbReference type="STRING" id="1149755.A0A2J6QUZ5"/>
<evidence type="ECO:0000313" key="5">
    <source>
        <dbReference type="Proteomes" id="UP000235786"/>
    </source>
</evidence>
<dbReference type="AlphaFoldDB" id="A0A2J6QUZ5"/>
<evidence type="ECO:0000313" key="4">
    <source>
        <dbReference type="EMBL" id="PMD30097.1"/>
    </source>
</evidence>
<evidence type="ECO:0000256" key="2">
    <source>
        <dbReference type="SAM" id="MobiDB-lite"/>
    </source>
</evidence>
<feature type="compositionally biased region" description="Polar residues" evidence="2">
    <location>
        <begin position="460"/>
        <end position="471"/>
    </location>
</feature>
<dbReference type="SUPFAM" id="SSF55874">
    <property type="entry name" value="ATPase domain of HSP90 chaperone/DNA topoisomerase II/histidine kinase"/>
    <property type="match status" value="1"/>
</dbReference>
<dbReference type="GO" id="GO:0016887">
    <property type="term" value="F:ATP hydrolysis activity"/>
    <property type="evidence" value="ECO:0007669"/>
    <property type="project" value="InterPro"/>
</dbReference>
<evidence type="ECO:0000256" key="1">
    <source>
        <dbReference type="ARBA" id="ARBA00006082"/>
    </source>
</evidence>
<dbReference type="GO" id="GO:0140664">
    <property type="term" value="F:ATP-dependent DNA damage sensor activity"/>
    <property type="evidence" value="ECO:0007669"/>
    <property type="project" value="InterPro"/>
</dbReference>
<dbReference type="GO" id="GO:0006298">
    <property type="term" value="P:mismatch repair"/>
    <property type="evidence" value="ECO:0007669"/>
    <property type="project" value="InterPro"/>
</dbReference>
<dbReference type="Gene3D" id="3.30.1540.20">
    <property type="entry name" value="MutL, C-terminal domain, dimerisation subdomain"/>
    <property type="match status" value="1"/>
</dbReference>
<name>A0A2J6QUZ5_HYAVF</name>